<dbReference type="EMBL" id="JAKROA010000001">
    <property type="protein sequence ID" value="KAL5111898.1"/>
    <property type="molecule type" value="Genomic_DNA"/>
</dbReference>
<gene>
    <name evidence="2" type="ORF">TcWFU_004127</name>
</gene>
<sequence length="270" mass="30843">MVDFNEKGVYADYDPMTHKATHYWVVSLDPHVVTAMRLPAPCLRKYVCGALIDETLRKNKHWSRIKKAVEAAEDALKLPIHMRIERYGCRFSKKNESISKKGLPNRQRKYKARRFSTRIKHQKGNNSGKVSRRYQGRRRSSQEAIMGDVGIPLMGQAAPKRSRRLPLAYQISGEFLTQSTFSNSSGGLTNQELSQAKDFRVPQKCLSKCTPTASSRTTSLEGFSNHFMSTFGSPKRIFYKQIFVPGRCCFFQFFITFGLFDASETAMQLD</sequence>
<evidence type="ECO:0000313" key="3">
    <source>
        <dbReference type="Proteomes" id="UP001651158"/>
    </source>
</evidence>
<reference evidence="2 3" key="1">
    <citation type="journal article" date="2022" name="Front. Cell. Infect. Microbiol.">
        <title>The Genomes of Two Strains of Taenia crassiceps the Animal Model for the Study of Human Cysticercosis.</title>
        <authorList>
            <person name="Bobes R.J."/>
            <person name="Estrada K."/>
            <person name="Rios-Valencia D.G."/>
            <person name="Calderon-Gallegos A."/>
            <person name="de la Torre P."/>
            <person name="Carrero J.C."/>
            <person name="Sanchez-Flores A."/>
            <person name="Laclette J.P."/>
        </authorList>
    </citation>
    <scope>NUCLEOTIDE SEQUENCE [LARGE SCALE GENOMIC DNA]</scope>
    <source>
        <strain evidence="2">WFUcys</strain>
    </source>
</reference>
<dbReference type="Proteomes" id="UP001651158">
    <property type="component" value="Unassembled WGS sequence"/>
</dbReference>
<evidence type="ECO:0000313" key="2">
    <source>
        <dbReference type="EMBL" id="KAL5111898.1"/>
    </source>
</evidence>
<accession>A0ABR4QQS2</accession>
<evidence type="ECO:0000256" key="1">
    <source>
        <dbReference type="SAM" id="MobiDB-lite"/>
    </source>
</evidence>
<comment type="caution">
    <text evidence="2">The sequence shown here is derived from an EMBL/GenBank/DDBJ whole genome shotgun (WGS) entry which is preliminary data.</text>
</comment>
<proteinExistence type="predicted"/>
<feature type="region of interest" description="Disordered" evidence="1">
    <location>
        <begin position="120"/>
        <end position="141"/>
    </location>
</feature>
<keyword evidence="3" id="KW-1185">Reference proteome</keyword>
<protein>
    <submittedName>
        <fullName evidence="2">Uncharacterized protein</fullName>
    </submittedName>
</protein>
<name>A0ABR4QQS2_9CEST</name>
<organism evidence="2 3">
    <name type="scientific">Taenia crassiceps</name>
    <dbReference type="NCBI Taxonomy" id="6207"/>
    <lineage>
        <taxon>Eukaryota</taxon>
        <taxon>Metazoa</taxon>
        <taxon>Spiralia</taxon>
        <taxon>Lophotrochozoa</taxon>
        <taxon>Platyhelminthes</taxon>
        <taxon>Cestoda</taxon>
        <taxon>Eucestoda</taxon>
        <taxon>Cyclophyllidea</taxon>
        <taxon>Taeniidae</taxon>
        <taxon>Taenia</taxon>
    </lineage>
</organism>
<feature type="compositionally biased region" description="Basic residues" evidence="1">
    <location>
        <begin position="130"/>
        <end position="139"/>
    </location>
</feature>